<dbReference type="Gene3D" id="3.50.50.60">
    <property type="entry name" value="FAD/NAD(P)-binding domain"/>
    <property type="match status" value="1"/>
</dbReference>
<dbReference type="GO" id="GO:0009228">
    <property type="term" value="P:thiamine biosynthetic process"/>
    <property type="evidence" value="ECO:0007669"/>
    <property type="project" value="UniProtKB-KW"/>
</dbReference>
<accession>A0AAE3VFS2</accession>
<feature type="binding site" description="in other chain" evidence="6">
    <location>
        <begin position="54"/>
        <end position="55"/>
    </location>
    <ligand>
        <name>NAD(+)</name>
        <dbReference type="ChEBI" id="CHEBI:57540"/>
        <note>ligand shared between two adjacent protomers</note>
    </ligand>
</feature>
<keyword evidence="1 6" id="KW-0808">Transferase</keyword>
<keyword evidence="3 6" id="KW-0784">Thiamine biosynthesis</keyword>
<dbReference type="Proteomes" id="UP001238163">
    <property type="component" value="Unassembled WGS sequence"/>
</dbReference>
<organism evidence="7 8">
    <name type="scientific">Oligosphaera ethanolica</name>
    <dbReference type="NCBI Taxonomy" id="760260"/>
    <lineage>
        <taxon>Bacteria</taxon>
        <taxon>Pseudomonadati</taxon>
        <taxon>Lentisphaerota</taxon>
        <taxon>Oligosphaeria</taxon>
        <taxon>Oligosphaerales</taxon>
        <taxon>Oligosphaeraceae</taxon>
        <taxon>Oligosphaera</taxon>
    </lineage>
</organism>
<feature type="binding site" description="in other chain" evidence="6">
    <location>
        <position position="62"/>
    </location>
    <ligand>
        <name>NAD(+)</name>
        <dbReference type="ChEBI" id="CHEBI:57540"/>
        <note>ligand shared between two adjacent protomers</note>
    </ligand>
</feature>
<protein>
    <recommendedName>
        <fullName evidence="6">Thiamine thiazole synthase</fullName>
        <ecNumber evidence="6">2.4.2.59</ecNumber>
    </recommendedName>
</protein>
<feature type="binding site" description="in other chain" evidence="6">
    <location>
        <position position="225"/>
    </location>
    <ligand>
        <name>NAD(+)</name>
        <dbReference type="ChEBI" id="CHEBI:57540"/>
        <note>ligand shared between two adjacent protomers</note>
    </ligand>
</feature>
<comment type="catalytic activity">
    <reaction evidence="6">
        <text>hydrogen sulfide + glycine + NAD(+) = ADP-5-ethyl-4-methylthiazole-2-carboxylate + nicotinamide + 3 H2O + H(+)</text>
        <dbReference type="Rhea" id="RHEA:55704"/>
        <dbReference type="ChEBI" id="CHEBI:15377"/>
        <dbReference type="ChEBI" id="CHEBI:15378"/>
        <dbReference type="ChEBI" id="CHEBI:17154"/>
        <dbReference type="ChEBI" id="CHEBI:29919"/>
        <dbReference type="ChEBI" id="CHEBI:57305"/>
        <dbReference type="ChEBI" id="CHEBI:57540"/>
        <dbReference type="ChEBI" id="CHEBI:139151"/>
        <dbReference type="EC" id="2.4.2.59"/>
    </reaction>
</comment>
<comment type="subunit">
    <text evidence="6">Homooctamer; tetramer of dimers.</text>
</comment>
<dbReference type="PANTHER" id="PTHR43422:SF3">
    <property type="entry name" value="THIAMINE THIAZOLE SYNTHASE"/>
    <property type="match status" value="1"/>
</dbReference>
<dbReference type="RefSeq" id="WP_307260776.1">
    <property type="nucleotide sequence ID" value="NZ_JAUSVL010000001.1"/>
</dbReference>
<comment type="function">
    <text evidence="6">Involved in the biosynthesis of the thiazole moiety of thiamine. Catalyzes the conversion of NAD and glycine to adenosine diphosphate 5-(2-hydroxyethyl)-4-methylthiazole-2-carboxylate (ADT), an adenylated thiazole intermediate, using free sulfide as a source of sulfur.</text>
</comment>
<dbReference type="InterPro" id="IPR022828">
    <property type="entry name" value="Thi4_prok"/>
</dbReference>
<evidence type="ECO:0000256" key="6">
    <source>
        <dbReference type="HAMAP-Rule" id="MF_00304"/>
    </source>
</evidence>
<dbReference type="GO" id="GO:0016763">
    <property type="term" value="F:pentosyltransferase activity"/>
    <property type="evidence" value="ECO:0007669"/>
    <property type="project" value="UniProtKB-UniRule"/>
</dbReference>
<dbReference type="GO" id="GO:0052837">
    <property type="term" value="P:thiazole biosynthetic process"/>
    <property type="evidence" value="ECO:0007669"/>
    <property type="project" value="UniProtKB-UniRule"/>
</dbReference>
<keyword evidence="8" id="KW-1185">Reference proteome</keyword>
<proteinExistence type="inferred from homology"/>
<name>A0AAE3VFS2_9BACT</name>
<dbReference type="GO" id="GO:0009229">
    <property type="term" value="P:thiamine diphosphate biosynthetic process"/>
    <property type="evidence" value="ECO:0007669"/>
    <property type="project" value="UniProtKB-UniRule"/>
</dbReference>
<feature type="binding site" description="in other chain" evidence="6">
    <location>
        <position position="128"/>
    </location>
    <ligand>
        <name>NAD(+)</name>
        <dbReference type="ChEBI" id="CHEBI:57540"/>
        <note>ligand shared between two adjacent protomers</note>
    </ligand>
</feature>
<keyword evidence="2 6" id="KW-0479">Metal-binding</keyword>
<reference evidence="7" key="1">
    <citation type="submission" date="2023-07" db="EMBL/GenBank/DDBJ databases">
        <title>Genomic Encyclopedia of Type Strains, Phase IV (KMG-IV): sequencing the most valuable type-strain genomes for metagenomic binning, comparative biology and taxonomic classification.</title>
        <authorList>
            <person name="Goeker M."/>
        </authorList>
    </citation>
    <scope>NUCLEOTIDE SEQUENCE</scope>
    <source>
        <strain evidence="7">DSM 24202</strain>
    </source>
</reference>
<dbReference type="PRINTS" id="PR00419">
    <property type="entry name" value="ADXRDTASE"/>
</dbReference>
<dbReference type="NCBIfam" id="TIGR00292">
    <property type="entry name" value="sulfide-dependent adenosine diphosphate thiazole synthase"/>
    <property type="match status" value="1"/>
</dbReference>
<evidence type="ECO:0000256" key="1">
    <source>
        <dbReference type="ARBA" id="ARBA00022679"/>
    </source>
</evidence>
<dbReference type="HAMAP" id="MF_00304">
    <property type="entry name" value="Thi4"/>
    <property type="match status" value="1"/>
</dbReference>
<evidence type="ECO:0000313" key="8">
    <source>
        <dbReference type="Proteomes" id="UP001238163"/>
    </source>
</evidence>
<dbReference type="AlphaFoldDB" id="A0AAE3VFS2"/>
<dbReference type="Pfam" id="PF01946">
    <property type="entry name" value="Thi4"/>
    <property type="match status" value="1"/>
</dbReference>
<comment type="pathway">
    <text evidence="6">Cofactor biosynthesis; thiamine diphosphate biosynthesis.</text>
</comment>
<evidence type="ECO:0000256" key="5">
    <source>
        <dbReference type="ARBA" id="ARBA00023027"/>
    </source>
</evidence>
<dbReference type="EMBL" id="JAUSVL010000001">
    <property type="protein sequence ID" value="MDQ0289354.1"/>
    <property type="molecule type" value="Genomic_DNA"/>
</dbReference>
<dbReference type="InterPro" id="IPR002922">
    <property type="entry name" value="Thi4_fam"/>
</dbReference>
<dbReference type="EC" id="2.4.2.59" evidence="6"/>
<keyword evidence="5 6" id="KW-0520">NAD</keyword>
<evidence type="ECO:0000256" key="3">
    <source>
        <dbReference type="ARBA" id="ARBA00022977"/>
    </source>
</evidence>
<dbReference type="GO" id="GO:0005506">
    <property type="term" value="F:iron ion binding"/>
    <property type="evidence" value="ECO:0007669"/>
    <property type="project" value="UniProtKB-UniRule"/>
</dbReference>
<comment type="similarity">
    <text evidence="6">Belongs to the THI4 family.</text>
</comment>
<feature type="binding site" evidence="6">
    <location>
        <begin position="154"/>
        <end position="156"/>
    </location>
    <ligand>
        <name>NAD(+)</name>
        <dbReference type="ChEBI" id="CHEBI:57540"/>
        <note>ligand shared between two adjacent protomers</note>
    </ligand>
</feature>
<evidence type="ECO:0000313" key="7">
    <source>
        <dbReference type="EMBL" id="MDQ0289354.1"/>
    </source>
</evidence>
<comment type="cofactor">
    <cofactor evidence="6">
        <name>Fe(2+)</name>
        <dbReference type="ChEBI" id="CHEBI:29033"/>
    </cofactor>
</comment>
<dbReference type="InterPro" id="IPR036188">
    <property type="entry name" value="FAD/NAD-bd_sf"/>
</dbReference>
<feature type="binding site" description="in other chain" evidence="6">
    <location>
        <position position="171"/>
    </location>
    <ligand>
        <name>Fe cation</name>
        <dbReference type="ChEBI" id="CHEBI:24875"/>
        <note>ligand shared between two adjacent protomers</note>
    </ligand>
</feature>
<feature type="binding site" evidence="6">
    <location>
        <position position="235"/>
    </location>
    <ligand>
        <name>glycine</name>
        <dbReference type="ChEBI" id="CHEBI:57305"/>
    </ligand>
</feature>
<gene>
    <name evidence="6" type="primary">thi4</name>
    <name evidence="7" type="ORF">J3R75_001461</name>
</gene>
<evidence type="ECO:0000256" key="4">
    <source>
        <dbReference type="ARBA" id="ARBA00023004"/>
    </source>
</evidence>
<evidence type="ECO:0000256" key="2">
    <source>
        <dbReference type="ARBA" id="ARBA00022723"/>
    </source>
</evidence>
<comment type="caution">
    <text evidence="7">The sequence shown here is derived from an EMBL/GenBank/DDBJ whole genome shotgun (WGS) entry which is preliminary data.</text>
</comment>
<comment type="caution">
    <text evidence="6">Lacks conserved residue(s) required for the propagation of feature annotation.</text>
</comment>
<dbReference type="PANTHER" id="PTHR43422">
    <property type="entry name" value="THIAMINE THIAZOLE SYNTHASE"/>
    <property type="match status" value="1"/>
</dbReference>
<dbReference type="SUPFAM" id="SSF51905">
    <property type="entry name" value="FAD/NAD(P)-binding domain"/>
    <property type="match status" value="1"/>
</dbReference>
<sequence length="260" mass="27631">MSIENVISSAIVRSFCGKLDDYLNIDVALVGGGPSALVAAREIARNGFKTAIFERKLAPGGGTWGGGMLFNEVVVQDSATAILDDFNISYKPIADADGYYTLDSVEMASGLIFGALKAGAKIFNSISVEDIVFKEGKVNGLVINWTPVERLQMHVDPLTVIASVVVDGTGHPSEIIRLATEKAQIKLNTETGKILGEKPMWVDSGEASTVTNTREYFPGLYACGMSANNTAGGYRMGPIFGGMLLSGQKVGRMIVDKLKG</sequence>
<feature type="binding site" evidence="6">
    <location>
        <position position="156"/>
    </location>
    <ligand>
        <name>Fe cation</name>
        <dbReference type="ChEBI" id="CHEBI:24875"/>
        <note>ligand shared between two adjacent protomers</note>
    </ligand>
</feature>
<feature type="binding site" description="in other chain" evidence="6">
    <location>
        <position position="35"/>
    </location>
    <ligand>
        <name>NAD(+)</name>
        <dbReference type="ChEBI" id="CHEBI:57540"/>
        <note>ligand shared between two adjacent protomers</note>
    </ligand>
</feature>
<keyword evidence="4 6" id="KW-0408">Iron</keyword>